<evidence type="ECO:0000313" key="1">
    <source>
        <dbReference type="EnsemblPlants" id="TuG1812S0000279700.01.T01"/>
    </source>
</evidence>
<name>A0A8R7R9X6_TRIUA</name>
<dbReference type="Proteomes" id="UP000015106">
    <property type="component" value="Unassembled WGS sequence"/>
</dbReference>
<dbReference type="AlphaFoldDB" id="A0A8R7R9X6"/>
<organism evidence="1 2">
    <name type="scientific">Triticum urartu</name>
    <name type="common">Red wild einkorn</name>
    <name type="synonym">Crithodium urartu</name>
    <dbReference type="NCBI Taxonomy" id="4572"/>
    <lineage>
        <taxon>Eukaryota</taxon>
        <taxon>Viridiplantae</taxon>
        <taxon>Streptophyta</taxon>
        <taxon>Embryophyta</taxon>
        <taxon>Tracheophyta</taxon>
        <taxon>Spermatophyta</taxon>
        <taxon>Magnoliopsida</taxon>
        <taxon>Liliopsida</taxon>
        <taxon>Poales</taxon>
        <taxon>Poaceae</taxon>
        <taxon>BOP clade</taxon>
        <taxon>Pooideae</taxon>
        <taxon>Triticodae</taxon>
        <taxon>Triticeae</taxon>
        <taxon>Triticinae</taxon>
        <taxon>Triticum</taxon>
    </lineage>
</organism>
<dbReference type="EnsemblPlants" id="TuG1812S0000279700.01.T01">
    <property type="protein sequence ID" value="TuG1812S0000279700.01.T01"/>
    <property type="gene ID" value="TuG1812S0000279700.01"/>
</dbReference>
<protein>
    <submittedName>
        <fullName evidence="1">Uncharacterized protein</fullName>
    </submittedName>
</protein>
<sequence>MSVLWAYTLARKLVAIIHVGVKASVLGVTVLSWGTRWATWSPTWRWRRTGAPAARRRRSPPATPGSTRWWGWGCHSSWRWARSTRRRSRSRRTPRCTRRWGSCAPLWRGR</sequence>
<accession>A0A8R7R9X6</accession>
<dbReference type="Gramene" id="TuG1812S0000279700.01.T01">
    <property type="protein sequence ID" value="TuG1812S0000279700.01.T01"/>
    <property type="gene ID" value="TuG1812S0000279700.01"/>
</dbReference>
<reference evidence="1" key="2">
    <citation type="submission" date="2022-06" db="UniProtKB">
        <authorList>
            <consortium name="EnsemblPlants"/>
        </authorList>
    </citation>
    <scope>IDENTIFICATION</scope>
</reference>
<keyword evidence="2" id="KW-1185">Reference proteome</keyword>
<evidence type="ECO:0000313" key="2">
    <source>
        <dbReference type="Proteomes" id="UP000015106"/>
    </source>
</evidence>
<reference evidence="2" key="1">
    <citation type="journal article" date="2013" name="Nature">
        <title>Draft genome of the wheat A-genome progenitor Triticum urartu.</title>
        <authorList>
            <person name="Ling H.Q."/>
            <person name="Zhao S."/>
            <person name="Liu D."/>
            <person name="Wang J."/>
            <person name="Sun H."/>
            <person name="Zhang C."/>
            <person name="Fan H."/>
            <person name="Li D."/>
            <person name="Dong L."/>
            <person name="Tao Y."/>
            <person name="Gao C."/>
            <person name="Wu H."/>
            <person name="Li Y."/>
            <person name="Cui Y."/>
            <person name="Guo X."/>
            <person name="Zheng S."/>
            <person name="Wang B."/>
            <person name="Yu K."/>
            <person name="Liang Q."/>
            <person name="Yang W."/>
            <person name="Lou X."/>
            <person name="Chen J."/>
            <person name="Feng M."/>
            <person name="Jian J."/>
            <person name="Zhang X."/>
            <person name="Luo G."/>
            <person name="Jiang Y."/>
            <person name="Liu J."/>
            <person name="Wang Z."/>
            <person name="Sha Y."/>
            <person name="Zhang B."/>
            <person name="Wu H."/>
            <person name="Tang D."/>
            <person name="Shen Q."/>
            <person name="Xue P."/>
            <person name="Zou S."/>
            <person name="Wang X."/>
            <person name="Liu X."/>
            <person name="Wang F."/>
            <person name="Yang Y."/>
            <person name="An X."/>
            <person name="Dong Z."/>
            <person name="Zhang K."/>
            <person name="Zhang X."/>
            <person name="Luo M.C."/>
            <person name="Dvorak J."/>
            <person name="Tong Y."/>
            <person name="Wang J."/>
            <person name="Yang H."/>
            <person name="Li Z."/>
            <person name="Wang D."/>
            <person name="Zhang A."/>
            <person name="Wang J."/>
        </authorList>
    </citation>
    <scope>NUCLEOTIDE SEQUENCE</scope>
    <source>
        <strain evidence="2">cv. G1812</strain>
    </source>
</reference>
<proteinExistence type="predicted"/>